<evidence type="ECO:0000256" key="3">
    <source>
        <dbReference type="ARBA" id="ARBA00011738"/>
    </source>
</evidence>
<keyword evidence="15" id="KW-1185">Reference proteome</keyword>
<gene>
    <name evidence="14" type="ORF">BATDEDRAFT_11413</name>
</gene>
<feature type="binding site" evidence="11">
    <location>
        <position position="460"/>
    </location>
    <ligand>
        <name>ATP</name>
        <dbReference type="ChEBI" id="CHEBI:30616"/>
    </ligand>
</feature>
<keyword evidence="7 10" id="KW-0547">Nucleotide-binding</keyword>
<dbReference type="PIRSF" id="PIRSF001558">
    <property type="entry name" value="GSHase"/>
    <property type="match status" value="1"/>
</dbReference>
<keyword evidence="4 10" id="KW-0436">Ligase</keyword>
<dbReference type="STRING" id="684364.F4P3K7"/>
<evidence type="ECO:0000256" key="1">
    <source>
        <dbReference type="ARBA" id="ARBA00004965"/>
    </source>
</evidence>
<dbReference type="InterPro" id="IPR016185">
    <property type="entry name" value="PreATP-grasp_dom_sf"/>
</dbReference>
<comment type="catalytic activity">
    <reaction evidence="10">
        <text>gamma-L-glutamyl-L-cysteine + glycine + ATP = glutathione + ADP + phosphate + H(+)</text>
        <dbReference type="Rhea" id="RHEA:13557"/>
        <dbReference type="ChEBI" id="CHEBI:15378"/>
        <dbReference type="ChEBI" id="CHEBI:30616"/>
        <dbReference type="ChEBI" id="CHEBI:43474"/>
        <dbReference type="ChEBI" id="CHEBI:57305"/>
        <dbReference type="ChEBI" id="CHEBI:57925"/>
        <dbReference type="ChEBI" id="CHEBI:58173"/>
        <dbReference type="ChEBI" id="CHEBI:456216"/>
        <dbReference type="EC" id="6.3.2.3"/>
    </reaction>
</comment>
<dbReference type="InterPro" id="IPR005615">
    <property type="entry name" value="Glutathione_synthase"/>
</dbReference>
<dbReference type="FunFam" id="3.40.50.1760:FF:000001">
    <property type="entry name" value="Glutathione synthetase"/>
    <property type="match status" value="1"/>
</dbReference>
<protein>
    <recommendedName>
        <fullName evidence="10">Glutathione synthetase</fullName>
        <shortName evidence="10">GSH-S</shortName>
        <ecNumber evidence="10">6.3.2.3</ecNumber>
    </recommendedName>
</protein>
<keyword evidence="8 10" id="KW-0067">ATP-binding</keyword>
<feature type="binding site" evidence="11">
    <location>
        <begin position="368"/>
        <end position="377"/>
    </location>
    <ligand>
        <name>ATP</name>
        <dbReference type="ChEBI" id="CHEBI:30616"/>
    </ligand>
</feature>
<feature type="binding site" evidence="11">
    <location>
        <position position="138"/>
    </location>
    <ligand>
        <name>ATP</name>
        <dbReference type="ChEBI" id="CHEBI:30616"/>
    </ligand>
</feature>
<comment type="pathway">
    <text evidence="1 10">Sulfur metabolism; glutathione biosynthesis; glutathione from L-cysteine and L-glutamate: step 2/2.</text>
</comment>
<feature type="binding site" evidence="11">
    <location>
        <position position="427"/>
    </location>
    <ligand>
        <name>ATP</name>
        <dbReference type="ChEBI" id="CHEBI:30616"/>
    </ligand>
</feature>
<evidence type="ECO:0000313" key="15">
    <source>
        <dbReference type="Proteomes" id="UP000007241"/>
    </source>
</evidence>
<reference evidence="14 15" key="1">
    <citation type="submission" date="2009-12" db="EMBL/GenBank/DDBJ databases">
        <title>The draft genome of Batrachochytrium dendrobatidis.</title>
        <authorList>
            <consortium name="US DOE Joint Genome Institute (JGI-PGF)"/>
            <person name="Kuo A."/>
            <person name="Salamov A."/>
            <person name="Schmutz J."/>
            <person name="Lucas S."/>
            <person name="Pitluck S."/>
            <person name="Rosenblum E."/>
            <person name="Stajich J."/>
            <person name="Eisen M."/>
            <person name="Grigoriev I.V."/>
        </authorList>
    </citation>
    <scope>NUCLEOTIDE SEQUENCE [LARGE SCALE GENOMIC DNA]</scope>
    <source>
        <strain evidence="15">JAM81 / FGSC 10211</strain>
    </source>
</reference>
<dbReference type="EMBL" id="GL882884">
    <property type="protein sequence ID" value="EGF80458.1"/>
    <property type="molecule type" value="Genomic_DNA"/>
</dbReference>
<dbReference type="RefSeq" id="XP_006678850.1">
    <property type="nucleotide sequence ID" value="XM_006678787.1"/>
</dbReference>
<dbReference type="InterPro" id="IPR014709">
    <property type="entry name" value="Glutathione_synthase_C_euk"/>
</dbReference>
<comment type="similarity">
    <text evidence="2 10">Belongs to the eukaryotic GSH synthase family.</text>
</comment>
<feature type="domain" description="Glutathione synthase substrate-binding" evidence="13">
    <location>
        <begin position="204"/>
        <end position="307"/>
    </location>
</feature>
<dbReference type="FunCoup" id="F4P3K7">
    <property type="interactions" value="559"/>
</dbReference>
<evidence type="ECO:0000256" key="2">
    <source>
        <dbReference type="ARBA" id="ARBA00010385"/>
    </source>
</evidence>
<dbReference type="GO" id="GO:0005524">
    <property type="term" value="F:ATP binding"/>
    <property type="evidence" value="ECO:0007669"/>
    <property type="project" value="UniProtKB-UniRule"/>
</dbReference>
<sequence>MQSKLEADKNDLMESNIDWAMVNGLMIHPIDKNSGVACPIHIPFALVPSPYPLESYQLAYELQPLANLLVDQVANDKTFMDSVFQEVAKVDDFTKRLYQVYLETLRQPHHQTIKLGIHRSDYLLHIAADGVPKLRQIEINTISAGLPSLSSLASRLHRYVFPLLPAKLQLEKFPNATLPMSESLSGVANGIGEAWKLYNRPNSIVVMLVQPNEFNIFDQRWIEYTLRNNYGVRLMRKTLTEMDAQSRLEGSENRLLILYSDNVEVAVVYYRAGYTPRDYPSEREWTARTTIEISNAIKCPNIAYHLAGSKKIQQILAFPGVLERFLFRKSDVEKFRSTFAGLYPLDDSEEGRLAYQMAISNPEKFVLKPQREGGGNNIYGSQICTVLKSMTIQERSAYILMDLIVAPQFKASVVKERTLIERDVVSELGMFGVWLSDGQIVYQNSTIGHLMRTKSASVNEGGVATGSAVIDTPFLVSGLKYQVKV</sequence>
<dbReference type="SUPFAM" id="SSF56059">
    <property type="entry name" value="Glutathione synthetase ATP-binding domain-like"/>
    <property type="match status" value="1"/>
</dbReference>
<dbReference type="NCBIfam" id="TIGR01986">
    <property type="entry name" value="glut_syn_euk"/>
    <property type="match status" value="1"/>
</dbReference>
<dbReference type="GO" id="GO:0005829">
    <property type="term" value="C:cytosol"/>
    <property type="evidence" value="ECO:0000318"/>
    <property type="project" value="GO_Central"/>
</dbReference>
<dbReference type="Gene3D" id="1.10.1080.10">
    <property type="entry name" value="Glutathione Synthetase, Chain A, domain 3"/>
    <property type="match status" value="1"/>
</dbReference>
<evidence type="ECO:0000256" key="4">
    <source>
        <dbReference type="ARBA" id="ARBA00022598"/>
    </source>
</evidence>
<dbReference type="Pfam" id="PF03917">
    <property type="entry name" value="GSH_synth_ATP"/>
    <property type="match status" value="1"/>
</dbReference>
<dbReference type="EC" id="6.3.2.3" evidence="10"/>
<dbReference type="Gene3D" id="3.30.1490.50">
    <property type="match status" value="1"/>
</dbReference>
<evidence type="ECO:0000256" key="5">
    <source>
        <dbReference type="ARBA" id="ARBA00022684"/>
    </source>
</evidence>
<feature type="binding site" evidence="11">
    <location>
        <position position="219"/>
    </location>
    <ligand>
        <name>substrate</name>
    </ligand>
</feature>
<feature type="binding site" evidence="11">
    <location>
        <position position="119"/>
    </location>
    <ligand>
        <name>substrate</name>
    </ligand>
</feature>
<evidence type="ECO:0000313" key="14">
    <source>
        <dbReference type="EMBL" id="EGF80458.1"/>
    </source>
</evidence>
<keyword evidence="5 10" id="KW-0317">Glutathione biosynthesis</keyword>
<evidence type="ECO:0000256" key="8">
    <source>
        <dbReference type="ARBA" id="ARBA00022840"/>
    </source>
</evidence>
<comment type="cofactor">
    <cofactor evidence="10 12">
        <name>Mg(2+)</name>
        <dbReference type="ChEBI" id="CHEBI:18420"/>
    </cofactor>
    <text evidence="10 12">Binds 1 Mg(2+) ion per subunit.</text>
</comment>
<evidence type="ECO:0000256" key="11">
    <source>
        <dbReference type="PIRSR" id="PIRSR001558-1"/>
    </source>
</evidence>
<dbReference type="Pfam" id="PF03199">
    <property type="entry name" value="GSH_synthase"/>
    <property type="match status" value="1"/>
</dbReference>
<dbReference type="PANTHER" id="PTHR11130">
    <property type="entry name" value="GLUTATHIONE SYNTHETASE"/>
    <property type="match status" value="1"/>
</dbReference>
<feature type="binding site" evidence="11">
    <location>
        <position position="452"/>
    </location>
    <ligand>
        <name>ATP</name>
        <dbReference type="ChEBI" id="CHEBI:30616"/>
    </ligand>
</feature>
<dbReference type="FunFam" id="3.30.1490.50:FF:000002">
    <property type="entry name" value="Glutathione synthetase"/>
    <property type="match status" value="1"/>
</dbReference>
<dbReference type="AlphaFoldDB" id="F4P3K7"/>
<dbReference type="SUPFAM" id="SSF52440">
    <property type="entry name" value="PreATP-grasp domain"/>
    <property type="match status" value="1"/>
</dbReference>
<feature type="binding site" evidence="11">
    <location>
        <position position="379"/>
    </location>
    <ligand>
        <name>ATP</name>
        <dbReference type="ChEBI" id="CHEBI:30616"/>
    </ligand>
</feature>
<dbReference type="InterPro" id="IPR037013">
    <property type="entry name" value="GSH-S_sub-bd_sf"/>
</dbReference>
<organism evidence="14 15">
    <name type="scientific">Batrachochytrium dendrobatidis (strain JAM81 / FGSC 10211)</name>
    <name type="common">Frog chytrid fungus</name>
    <dbReference type="NCBI Taxonomy" id="684364"/>
    <lineage>
        <taxon>Eukaryota</taxon>
        <taxon>Fungi</taxon>
        <taxon>Fungi incertae sedis</taxon>
        <taxon>Chytridiomycota</taxon>
        <taxon>Chytridiomycota incertae sedis</taxon>
        <taxon>Chytridiomycetes</taxon>
        <taxon>Rhizophydiales</taxon>
        <taxon>Rhizophydiales incertae sedis</taxon>
        <taxon>Batrachochytrium</taxon>
    </lineage>
</organism>
<dbReference type="OrthoDB" id="2020073at2759"/>
<evidence type="ECO:0000256" key="10">
    <source>
        <dbReference type="PIRNR" id="PIRNR001558"/>
    </source>
</evidence>
<proteinExistence type="inferred from homology"/>
<dbReference type="GO" id="GO:0043295">
    <property type="term" value="F:glutathione binding"/>
    <property type="evidence" value="ECO:0000318"/>
    <property type="project" value="GO_Central"/>
</dbReference>
<keyword evidence="6 10" id="KW-0479">Metal-binding</keyword>
<dbReference type="Gene3D" id="3.30.470.20">
    <property type="entry name" value="ATP-grasp fold, B domain"/>
    <property type="match status" value="1"/>
</dbReference>
<dbReference type="GeneID" id="18236570"/>
<dbReference type="Proteomes" id="UP000007241">
    <property type="component" value="Unassembled WGS sequence"/>
</dbReference>
<evidence type="ECO:0000259" key="13">
    <source>
        <dbReference type="Pfam" id="PF03199"/>
    </source>
</evidence>
<feature type="binding site" evidence="11">
    <location>
        <position position="310"/>
    </location>
    <ligand>
        <name>ATP</name>
        <dbReference type="ChEBI" id="CHEBI:30616"/>
    </ligand>
</feature>
<dbReference type="HOGENOM" id="CLU_025152_2_1_1"/>
<evidence type="ECO:0000256" key="7">
    <source>
        <dbReference type="ARBA" id="ARBA00022741"/>
    </source>
</evidence>
<dbReference type="UniPathway" id="UPA00142">
    <property type="reaction ID" value="UER00210"/>
</dbReference>
<feature type="binding site" evidence="12">
    <location>
        <position position="138"/>
    </location>
    <ligand>
        <name>Mg(2+)</name>
        <dbReference type="ChEBI" id="CHEBI:18420"/>
    </ligand>
</feature>
<dbReference type="InParanoid" id="F4P3K7"/>
<dbReference type="GO" id="GO:0004363">
    <property type="term" value="F:glutathione synthase activity"/>
    <property type="evidence" value="ECO:0000318"/>
    <property type="project" value="GO_Central"/>
</dbReference>
<evidence type="ECO:0000256" key="9">
    <source>
        <dbReference type="ARBA" id="ARBA00022842"/>
    </source>
</evidence>
<feature type="binding site" evidence="12">
    <location>
        <position position="140"/>
    </location>
    <ligand>
        <name>Mg(2+)</name>
        <dbReference type="ChEBI" id="CHEBI:18420"/>
    </ligand>
</feature>
<dbReference type="OMA" id="FEAHKNM"/>
<accession>F4P3K7</accession>
<dbReference type="PANTHER" id="PTHR11130:SF0">
    <property type="entry name" value="GLUTATHIONE SYNTHETASE"/>
    <property type="match status" value="1"/>
</dbReference>
<dbReference type="Gene3D" id="3.40.50.1760">
    <property type="entry name" value="Glutathione synthase, substrate-binding domain superfamily, eukaryotic"/>
    <property type="match status" value="1"/>
</dbReference>
<feature type="binding site" evidence="11">
    <location>
        <position position="454"/>
    </location>
    <ligand>
        <name>ATP</name>
        <dbReference type="ChEBI" id="CHEBI:30616"/>
    </ligand>
</feature>
<dbReference type="InterPro" id="IPR014049">
    <property type="entry name" value="Glutathione_synthase_N_euk"/>
</dbReference>
<dbReference type="InterPro" id="IPR014042">
    <property type="entry name" value="Glutathione_synthase_a-hlx"/>
</dbReference>
<feature type="binding site" evidence="12">
    <location>
        <position position="372"/>
    </location>
    <ligand>
        <name>Mg(2+)</name>
        <dbReference type="ChEBI" id="CHEBI:18420"/>
    </ligand>
</feature>
<evidence type="ECO:0000256" key="12">
    <source>
        <dbReference type="PIRSR" id="PIRSR001558-2"/>
    </source>
</evidence>
<feature type="binding site" evidence="11">
    <location>
        <begin position="401"/>
        <end position="404"/>
    </location>
    <ligand>
        <name>ATP</name>
        <dbReference type="ChEBI" id="CHEBI:30616"/>
    </ligand>
</feature>
<dbReference type="InterPro" id="IPR004887">
    <property type="entry name" value="GSH_synth_subst-bd"/>
</dbReference>
<name>F4P3K7_BATDJ</name>
<dbReference type="GO" id="GO:0000287">
    <property type="term" value="F:magnesium ion binding"/>
    <property type="evidence" value="ECO:0007669"/>
    <property type="project" value="UniProtKB-UniRule"/>
</dbReference>
<evidence type="ECO:0000256" key="6">
    <source>
        <dbReference type="ARBA" id="ARBA00022723"/>
    </source>
</evidence>
<comment type="subunit">
    <text evidence="3">Homodimer.</text>
</comment>
<dbReference type="Gene3D" id="3.30.1490.80">
    <property type="match status" value="1"/>
</dbReference>
<keyword evidence="9 10" id="KW-0460">Magnesium</keyword>